<evidence type="ECO:0000259" key="1">
    <source>
        <dbReference type="Pfam" id="PF17906"/>
    </source>
</evidence>
<feature type="domain" description="Mos1 transposase HTH" evidence="1">
    <location>
        <begin position="11"/>
        <end position="51"/>
    </location>
</feature>
<protein>
    <submittedName>
        <fullName evidence="3">Mos1 transposase HTH domain-containing protein</fullName>
    </submittedName>
</protein>
<dbReference type="WBParaSite" id="ACRNAN_Path_909.g3490.t1">
    <property type="protein sequence ID" value="ACRNAN_Path_909.g3490.t1"/>
    <property type="gene ID" value="ACRNAN_Path_909.g3490"/>
</dbReference>
<name>A0A914CDM4_9BILA</name>
<dbReference type="Gene3D" id="1.10.10.1450">
    <property type="match status" value="1"/>
</dbReference>
<dbReference type="AlphaFoldDB" id="A0A914CDM4"/>
<accession>A0A914CDM4</accession>
<evidence type="ECO:0000313" key="2">
    <source>
        <dbReference type="Proteomes" id="UP000887540"/>
    </source>
</evidence>
<evidence type="ECO:0000313" key="3">
    <source>
        <dbReference type="WBParaSite" id="ACRNAN_Path_909.g3490.t1"/>
    </source>
</evidence>
<keyword evidence="2" id="KW-1185">Reference proteome</keyword>
<proteinExistence type="predicted"/>
<sequence>MMSEKELPLILRHCIWYEFKLGHNYFDAYQNLCNVFGPNVLNEKEFQNLYWEISNEPEHGRYWSLHEILCDIYEKDPKTTWLSDEPLINLPLWDVGTSDDHVTNYAPYMYSSFFQTFSANVISTWDDDAMDAYAEKFCHRVNNRVCTKIYVSPDEQSLQQRVGELVRKEDVQRDIFLSGFYAFLDQFMTNLAKEVRILKDNDLIPYYSNVWKNLLSTLRNIVSQLKSTFTEEQGEQFSQVLQSGIDSWRRIWFDTNKIPNKIKLFLENYTINQANLSEVITLEIIQSYKVLKLYDDGMTSNMESSITPLQCYQFIEYQHKKYLLVSLTFLILLTIKIGIADVQVILS</sequence>
<dbReference type="InterPro" id="IPR041426">
    <property type="entry name" value="Mos1_HTH"/>
</dbReference>
<organism evidence="2 3">
    <name type="scientific">Acrobeloides nanus</name>
    <dbReference type="NCBI Taxonomy" id="290746"/>
    <lineage>
        <taxon>Eukaryota</taxon>
        <taxon>Metazoa</taxon>
        <taxon>Ecdysozoa</taxon>
        <taxon>Nematoda</taxon>
        <taxon>Chromadorea</taxon>
        <taxon>Rhabditida</taxon>
        <taxon>Tylenchina</taxon>
        <taxon>Cephalobomorpha</taxon>
        <taxon>Cephaloboidea</taxon>
        <taxon>Cephalobidae</taxon>
        <taxon>Acrobeloides</taxon>
    </lineage>
</organism>
<reference evidence="3" key="1">
    <citation type="submission" date="2022-11" db="UniProtKB">
        <authorList>
            <consortium name="WormBaseParasite"/>
        </authorList>
    </citation>
    <scope>IDENTIFICATION</scope>
</reference>
<dbReference type="Pfam" id="PF17906">
    <property type="entry name" value="HTH_48"/>
    <property type="match status" value="1"/>
</dbReference>
<dbReference type="Proteomes" id="UP000887540">
    <property type="component" value="Unplaced"/>
</dbReference>